<protein>
    <submittedName>
        <fullName evidence="1">Uncharacterized protein</fullName>
    </submittedName>
</protein>
<organism evidence="1">
    <name type="scientific">Rhizobium leguminosarum bv. trifolii</name>
    <dbReference type="NCBI Taxonomy" id="386"/>
    <lineage>
        <taxon>Bacteria</taxon>
        <taxon>Pseudomonadati</taxon>
        <taxon>Pseudomonadota</taxon>
        <taxon>Alphaproteobacteria</taxon>
        <taxon>Hyphomicrobiales</taxon>
        <taxon>Rhizobiaceae</taxon>
        <taxon>Rhizobium/Agrobacterium group</taxon>
        <taxon>Rhizobium</taxon>
    </lineage>
</organism>
<dbReference type="EMBL" id="KX485882">
    <property type="protein sequence ID" value="AOO88246.1"/>
    <property type="molecule type" value="Genomic_DNA"/>
</dbReference>
<name>A0A1B8RJB3_RHILT</name>
<evidence type="ECO:0000313" key="1">
    <source>
        <dbReference type="EMBL" id="AOO88246.1"/>
    </source>
</evidence>
<dbReference type="AlphaFoldDB" id="A0A1B8RJB3"/>
<proteinExistence type="predicted"/>
<reference evidence="1" key="2">
    <citation type="journal article" date="2016" name="Front. Microbiol.">
        <title>The Regulatory Protein RosR Affects Rhizobium leguminosarum bv. trifolii Protein Profiles, Cell Surface Properties, and Symbiosis with Clover.</title>
        <authorList>
            <person name="Rachwal K."/>
            <person name="Boguszewska A."/>
            <person name="Kopcinska J."/>
            <person name="Karas M."/>
            <person name="Tchorzewski M."/>
            <person name="Janczarek M."/>
        </authorList>
    </citation>
    <scope>NUCLEOTIDE SEQUENCE</scope>
    <source>
        <strain evidence="1">Rt24.2</strain>
    </source>
</reference>
<sequence length="83" mass="9440">MTSGSAAEIFSYYHTKLAEPLESNVPDKPMDRCWRNAAPARHRGSTFKGRYFRPFQDLPCDPFETDGKYQLPAGDQALQLLQC</sequence>
<reference evidence="1" key="1">
    <citation type="journal article" date="2015" name="BMC Genomics">
        <title>Transcriptome profiling of a Rhizobium leguminosarum bv. trifolii rosR mutant reveals the role of the transcriptional regulator RosR in motility, synthesis of cell-surface components, and other cellular processes.</title>
        <authorList>
            <person name="Rachwal K."/>
            <person name="Matczynska E."/>
            <person name="Janczarek M."/>
        </authorList>
    </citation>
    <scope>NUCLEOTIDE SEQUENCE</scope>
    <source>
        <strain evidence="1">Rt24.2</strain>
    </source>
</reference>
<accession>A0A1B8RJB3</accession>